<dbReference type="InterPro" id="IPR036526">
    <property type="entry name" value="C-N_Hydrolase_sf"/>
</dbReference>
<dbReference type="PANTHER" id="PTHR46044:SF1">
    <property type="entry name" value="CN HYDROLASE DOMAIN-CONTAINING PROTEIN"/>
    <property type="match status" value="1"/>
</dbReference>
<keyword evidence="5" id="KW-1185">Reference proteome</keyword>
<dbReference type="PANTHER" id="PTHR46044">
    <property type="entry name" value="NITRILASE"/>
    <property type="match status" value="1"/>
</dbReference>
<sequence length="331" mass="36310">MEKTFPKFKAAAVQAAPVFLDLGATVEKTCTIIEEAAGNGAQLVAFPEAFIPGYPWWIWLGDPVYGMPFYGRLYKNAVEIPGPAVRKISEAAKKTGTYVSVSATELEGGSLYLTQLWFNPNGDLMGKHRKMKPSSAERYIWGDGNGSMMPVFDTKIGRLGGLECAEHVNPLNVIAMNSLNEQVHVAAWPAFKCDIGPLFGEEVNVIVTKNYAIATQTFTLMATQIISDEMINIMCINDEQKARLHQGGGCAQIISPAGAVISNLVPDNQEGIVYADIDLEMIMFFKYAYDFAGQYSNPSLSLNFNQNPQSPVRKIGKANDLSLSYNQLQDE</sequence>
<accession>A0ABZ3IW06</accession>
<dbReference type="Proteomes" id="UP000216752">
    <property type="component" value="Chromosome"/>
</dbReference>
<evidence type="ECO:0000256" key="2">
    <source>
        <dbReference type="PROSITE-ProRule" id="PRU10139"/>
    </source>
</evidence>
<organism evidence="4 5">
    <name type="scientific">Sporomusa silvacetica DSM 10669</name>
    <dbReference type="NCBI Taxonomy" id="1123289"/>
    <lineage>
        <taxon>Bacteria</taxon>
        <taxon>Bacillati</taxon>
        <taxon>Bacillota</taxon>
        <taxon>Negativicutes</taxon>
        <taxon>Selenomonadales</taxon>
        <taxon>Sporomusaceae</taxon>
        <taxon>Sporomusa</taxon>
    </lineage>
</organism>
<dbReference type="InterPro" id="IPR003010">
    <property type="entry name" value="C-N_Hydrolase"/>
</dbReference>
<dbReference type="InterPro" id="IPR044149">
    <property type="entry name" value="Nitrilases_CHs"/>
</dbReference>
<evidence type="ECO:0000256" key="1">
    <source>
        <dbReference type="ARBA" id="ARBA00008129"/>
    </source>
</evidence>
<feature type="active site" description="Proton acceptor" evidence="2">
    <location>
        <position position="48"/>
    </location>
</feature>
<gene>
    <name evidence="4" type="primary">nit</name>
    <name evidence="4" type="ORF">SPSIL_057870</name>
</gene>
<feature type="domain" description="CN hydrolase" evidence="3">
    <location>
        <begin position="8"/>
        <end position="279"/>
    </location>
</feature>
<evidence type="ECO:0000313" key="5">
    <source>
        <dbReference type="Proteomes" id="UP000216752"/>
    </source>
</evidence>
<evidence type="ECO:0000313" key="4">
    <source>
        <dbReference type="EMBL" id="XFO69553.1"/>
    </source>
</evidence>
<protein>
    <submittedName>
        <fullName evidence="4">Nitrilase</fullName>
        <ecNumber evidence="4">3.5.5.1</ecNumber>
    </submittedName>
</protein>
<evidence type="ECO:0000259" key="3">
    <source>
        <dbReference type="PROSITE" id="PS50263"/>
    </source>
</evidence>
<dbReference type="InterPro" id="IPR000132">
    <property type="entry name" value="Nitrilase/CN_hydratase_CS"/>
</dbReference>
<keyword evidence="4" id="KW-0378">Hydrolase</keyword>
<dbReference type="CDD" id="cd07564">
    <property type="entry name" value="nitrilases_CHs"/>
    <property type="match status" value="1"/>
</dbReference>
<dbReference type="Gene3D" id="3.60.110.10">
    <property type="entry name" value="Carbon-nitrogen hydrolase"/>
    <property type="match status" value="1"/>
</dbReference>
<dbReference type="RefSeq" id="WP_094607203.1">
    <property type="nucleotide sequence ID" value="NZ_CP155573.1"/>
</dbReference>
<reference evidence="4" key="1">
    <citation type="submission" date="2024-05" db="EMBL/GenBank/DDBJ databases">
        <title>Isolation and characterization of Sporomusa carbonis sp. nov., a carboxydotrophic hydrogenogen in the genus of Sporomusa isolated from a charcoal burning pile.</title>
        <authorList>
            <person name="Boeer T."/>
            <person name="Rosenbaum F."/>
            <person name="Eysell L."/>
            <person name="Mueller V."/>
            <person name="Daniel R."/>
            <person name="Poehlein A."/>
        </authorList>
    </citation>
    <scope>NUCLEOTIDE SEQUENCE [LARGE SCALE GENOMIC DNA]</scope>
    <source>
        <strain evidence="4">DSM 10669</strain>
    </source>
</reference>
<proteinExistence type="inferred from homology"/>
<dbReference type="PROSITE" id="PS00920">
    <property type="entry name" value="NITRIL_CHT_1"/>
    <property type="match status" value="1"/>
</dbReference>
<dbReference type="SUPFAM" id="SSF56317">
    <property type="entry name" value="Carbon-nitrogen hydrolase"/>
    <property type="match status" value="1"/>
</dbReference>
<dbReference type="PROSITE" id="PS50263">
    <property type="entry name" value="CN_HYDROLASE"/>
    <property type="match status" value="1"/>
</dbReference>
<dbReference type="EMBL" id="CP155573">
    <property type="protein sequence ID" value="XFO69553.1"/>
    <property type="molecule type" value="Genomic_DNA"/>
</dbReference>
<name>A0ABZ3IW06_9FIRM</name>
<dbReference type="Pfam" id="PF00795">
    <property type="entry name" value="CN_hydrolase"/>
    <property type="match status" value="1"/>
</dbReference>
<comment type="similarity">
    <text evidence="1">Belongs to the carbon-nitrogen hydrolase superfamily. Nitrilase family.</text>
</comment>
<dbReference type="EC" id="3.5.5.1" evidence="4"/>
<dbReference type="GO" id="GO:0000257">
    <property type="term" value="F:nitrilase activity"/>
    <property type="evidence" value="ECO:0007669"/>
    <property type="project" value="UniProtKB-EC"/>
</dbReference>